<dbReference type="Proteomes" id="UP000323300">
    <property type="component" value="Unassembled WGS sequence"/>
</dbReference>
<dbReference type="PANTHER" id="PTHR30055">
    <property type="entry name" value="HTH-TYPE TRANSCRIPTIONAL REGULATOR RUTR"/>
    <property type="match status" value="1"/>
</dbReference>
<feature type="domain" description="HTH tetR-type" evidence="5">
    <location>
        <begin position="15"/>
        <end position="75"/>
    </location>
</feature>
<dbReference type="PROSITE" id="PS50977">
    <property type="entry name" value="HTH_TETR_2"/>
    <property type="match status" value="1"/>
</dbReference>
<dbReference type="Gene3D" id="1.10.10.60">
    <property type="entry name" value="Homeodomain-like"/>
    <property type="match status" value="1"/>
</dbReference>
<evidence type="ECO:0000256" key="4">
    <source>
        <dbReference type="PROSITE-ProRule" id="PRU00335"/>
    </source>
</evidence>
<gene>
    <name evidence="6" type="ORF">SAMN04488498_13114</name>
</gene>
<evidence type="ECO:0000256" key="2">
    <source>
        <dbReference type="ARBA" id="ARBA00023125"/>
    </source>
</evidence>
<feature type="DNA-binding region" description="H-T-H motif" evidence="4">
    <location>
        <begin position="38"/>
        <end position="57"/>
    </location>
</feature>
<dbReference type="InterPro" id="IPR011075">
    <property type="entry name" value="TetR_C"/>
</dbReference>
<evidence type="ECO:0000313" key="7">
    <source>
        <dbReference type="Proteomes" id="UP000323300"/>
    </source>
</evidence>
<evidence type="ECO:0000256" key="1">
    <source>
        <dbReference type="ARBA" id="ARBA00023015"/>
    </source>
</evidence>
<dbReference type="Pfam" id="PF00440">
    <property type="entry name" value="TetR_N"/>
    <property type="match status" value="1"/>
</dbReference>
<evidence type="ECO:0000313" key="6">
    <source>
        <dbReference type="EMBL" id="SFL09674.1"/>
    </source>
</evidence>
<dbReference type="SUPFAM" id="SSF46689">
    <property type="entry name" value="Homeodomain-like"/>
    <property type="match status" value="1"/>
</dbReference>
<sequence>MEKAGKKTSRAERKARRPQEILEAAFEEFTGKGYAATRVEDVAARLGVTKGTIYLYFPTKDVLFEAMNRHMSAPFADVLASAGTLKGSCSERLQALLLLAYEKVSNDRKTRELLRLALAEGARFPDIVDRHYDEFIAPLFGAVGGLVEQGVASGEFRQGAAASTPDVVVSSVLHITVWRLLFADRRPLNEPAFIEAHIDLVLKGLLQRS</sequence>
<dbReference type="Gene3D" id="1.10.357.10">
    <property type="entry name" value="Tetracycline Repressor, domain 2"/>
    <property type="match status" value="1"/>
</dbReference>
<dbReference type="InterPro" id="IPR050109">
    <property type="entry name" value="HTH-type_TetR-like_transc_reg"/>
</dbReference>
<evidence type="ECO:0000259" key="5">
    <source>
        <dbReference type="PROSITE" id="PS50977"/>
    </source>
</evidence>
<organism evidence="6 7">
    <name type="scientific">Neomesorhizobium albiziae</name>
    <dbReference type="NCBI Taxonomy" id="335020"/>
    <lineage>
        <taxon>Bacteria</taxon>
        <taxon>Pseudomonadati</taxon>
        <taxon>Pseudomonadota</taxon>
        <taxon>Alphaproteobacteria</taxon>
        <taxon>Hyphomicrobiales</taxon>
        <taxon>Phyllobacteriaceae</taxon>
        <taxon>Neomesorhizobium</taxon>
    </lineage>
</organism>
<dbReference type="InterPro" id="IPR001647">
    <property type="entry name" value="HTH_TetR"/>
</dbReference>
<keyword evidence="1" id="KW-0805">Transcription regulation</keyword>
<dbReference type="GO" id="GO:0000976">
    <property type="term" value="F:transcription cis-regulatory region binding"/>
    <property type="evidence" value="ECO:0007669"/>
    <property type="project" value="TreeGrafter"/>
</dbReference>
<dbReference type="Pfam" id="PF16859">
    <property type="entry name" value="TetR_C_11"/>
    <property type="match status" value="1"/>
</dbReference>
<keyword evidence="2 4" id="KW-0238">DNA-binding</keyword>
<dbReference type="InterPro" id="IPR009057">
    <property type="entry name" value="Homeodomain-like_sf"/>
</dbReference>
<dbReference type="RefSeq" id="WP_149763654.1">
    <property type="nucleotide sequence ID" value="NZ_BSPE01000057.1"/>
</dbReference>
<dbReference type="AlphaFoldDB" id="A0A1I4EVG8"/>
<dbReference type="InterPro" id="IPR036271">
    <property type="entry name" value="Tet_transcr_reg_TetR-rel_C_sf"/>
</dbReference>
<protein>
    <submittedName>
        <fullName evidence="6">Transcriptional regulator, TetR family</fullName>
    </submittedName>
</protein>
<accession>A0A1I4EVG8</accession>
<dbReference type="EMBL" id="FOSL01000031">
    <property type="protein sequence ID" value="SFL09674.1"/>
    <property type="molecule type" value="Genomic_DNA"/>
</dbReference>
<keyword evidence="7" id="KW-1185">Reference proteome</keyword>
<evidence type="ECO:0000256" key="3">
    <source>
        <dbReference type="ARBA" id="ARBA00023163"/>
    </source>
</evidence>
<proteinExistence type="predicted"/>
<dbReference type="OrthoDB" id="7185252at2"/>
<dbReference type="PANTHER" id="PTHR30055:SF223">
    <property type="entry name" value="HTH-TYPE TRANSCRIPTIONAL REGULATOR UIDR"/>
    <property type="match status" value="1"/>
</dbReference>
<dbReference type="GO" id="GO:0003700">
    <property type="term" value="F:DNA-binding transcription factor activity"/>
    <property type="evidence" value="ECO:0007669"/>
    <property type="project" value="TreeGrafter"/>
</dbReference>
<reference evidence="6 7" key="1">
    <citation type="submission" date="2016-10" db="EMBL/GenBank/DDBJ databases">
        <authorList>
            <person name="Varghese N."/>
            <person name="Submissions S."/>
        </authorList>
    </citation>
    <scope>NUCLEOTIDE SEQUENCE [LARGE SCALE GENOMIC DNA]</scope>
    <source>
        <strain evidence="6 7">DSM 21822</strain>
    </source>
</reference>
<keyword evidence="3" id="KW-0804">Transcription</keyword>
<name>A0A1I4EVG8_9HYPH</name>
<dbReference type="SUPFAM" id="SSF48498">
    <property type="entry name" value="Tetracyclin repressor-like, C-terminal domain"/>
    <property type="match status" value="1"/>
</dbReference>
<dbReference type="PRINTS" id="PR00455">
    <property type="entry name" value="HTHTETR"/>
</dbReference>